<evidence type="ECO:0000313" key="1">
    <source>
        <dbReference type="EMBL" id="KKS72303.1"/>
    </source>
</evidence>
<evidence type="ECO:0000313" key="2">
    <source>
        <dbReference type="Proteomes" id="UP000033867"/>
    </source>
</evidence>
<protein>
    <submittedName>
        <fullName evidence="1">Uncharacterized protein</fullName>
    </submittedName>
</protein>
<sequence>MASGPSTNSLEIRTDTTLIQLLRVGKGVVVTYRVQVSSPEILERIERILSEELDGLSADSDGAKWRMSQSAARAGARVAEILQQEFLLR</sequence>
<comment type="caution">
    <text evidence="1">The sequence shown here is derived from an EMBL/GenBank/DDBJ whole genome shotgun (WGS) entry which is preliminary data.</text>
</comment>
<reference evidence="1 2" key="1">
    <citation type="journal article" date="2015" name="Nature">
        <title>rRNA introns, odd ribosomes, and small enigmatic genomes across a large radiation of phyla.</title>
        <authorList>
            <person name="Brown C.T."/>
            <person name="Hug L.A."/>
            <person name="Thomas B.C."/>
            <person name="Sharon I."/>
            <person name="Castelle C.J."/>
            <person name="Singh A."/>
            <person name="Wilkins M.J."/>
            <person name="Williams K.H."/>
            <person name="Banfield J.F."/>
        </authorList>
    </citation>
    <scope>NUCLEOTIDE SEQUENCE [LARGE SCALE GENOMIC DNA]</scope>
</reference>
<gene>
    <name evidence="1" type="ORF">UV42_C0010G0006</name>
</gene>
<name>A0A0G1ECI4_9BACT</name>
<dbReference type="AlphaFoldDB" id="A0A0G1ECI4"/>
<dbReference type="EMBL" id="LCEK01000010">
    <property type="protein sequence ID" value="KKS72303.1"/>
    <property type="molecule type" value="Genomic_DNA"/>
</dbReference>
<accession>A0A0G1ECI4</accession>
<proteinExistence type="predicted"/>
<dbReference type="Proteomes" id="UP000033867">
    <property type="component" value="Unassembled WGS sequence"/>
</dbReference>
<organism evidence="1 2">
    <name type="scientific">Candidatus Magasanikbacteria bacterium GW2011_GWE2_42_7</name>
    <dbReference type="NCBI Taxonomy" id="1619052"/>
    <lineage>
        <taxon>Bacteria</taxon>
        <taxon>Candidatus Magasanikiibacteriota</taxon>
    </lineage>
</organism>